<feature type="binding site" evidence="10">
    <location>
        <position position="369"/>
    </location>
    <ligand>
        <name>[Ni-4Fe-4S] cluster</name>
        <dbReference type="ChEBI" id="CHEBI:47739"/>
    </ligand>
</feature>
<dbReference type="Proteomes" id="UP000033423">
    <property type="component" value="Unassembled WGS sequence"/>
</dbReference>
<keyword evidence="4 9" id="KW-0479">Metal-binding</keyword>
<evidence type="ECO:0000256" key="9">
    <source>
        <dbReference type="PIRNR" id="PIRNR005023"/>
    </source>
</evidence>
<gene>
    <name evidence="11" type="ORF">MBAV_000496</name>
</gene>
<feature type="binding site" evidence="10">
    <location>
        <position position="295"/>
    </location>
    <ligand>
        <name>[Ni-4Fe-4S] cluster</name>
        <dbReference type="ChEBI" id="CHEBI:47739"/>
    </ligand>
</feature>
<keyword evidence="3 10" id="KW-0533">Nickel</keyword>
<dbReference type="PANTHER" id="PTHR30109:SF4">
    <property type="entry name" value="CARBON MONOXIDE DEHYDROGENASE"/>
    <property type="match status" value="1"/>
</dbReference>
<dbReference type="GO" id="GO:0043885">
    <property type="term" value="F:anaerobic carbon-monoxide dehydrogenase activity"/>
    <property type="evidence" value="ECO:0007669"/>
    <property type="project" value="UniProtKB-UniRule"/>
</dbReference>
<dbReference type="Gene3D" id="1.20.1270.30">
    <property type="match status" value="1"/>
</dbReference>
<evidence type="ECO:0000256" key="10">
    <source>
        <dbReference type="PIRSR" id="PIRSR005023-1"/>
    </source>
</evidence>
<dbReference type="GO" id="GO:0042542">
    <property type="term" value="P:response to hydrogen peroxide"/>
    <property type="evidence" value="ECO:0007669"/>
    <property type="project" value="TreeGrafter"/>
</dbReference>
<dbReference type="AlphaFoldDB" id="A0A0F3GZD0"/>
<evidence type="ECO:0000256" key="7">
    <source>
        <dbReference type="ARBA" id="ARBA00023014"/>
    </source>
</evidence>
<dbReference type="Gene3D" id="3.40.50.2030">
    <property type="match status" value="2"/>
</dbReference>
<accession>A0A0F3GZD0</accession>
<feature type="binding site" evidence="10">
    <location>
        <position position="482"/>
    </location>
    <ligand>
        <name>[Ni-4Fe-4S] cluster</name>
        <dbReference type="ChEBI" id="CHEBI:47739"/>
    </ligand>
</feature>
<keyword evidence="12" id="KW-1185">Reference proteome</keyword>
<dbReference type="EMBL" id="LACI01000232">
    <property type="protein sequence ID" value="KJU87304.1"/>
    <property type="molecule type" value="Genomic_DNA"/>
</dbReference>
<comment type="cofactor">
    <cofactor evidence="1">
        <name>[4Fe-4S] cluster</name>
        <dbReference type="ChEBI" id="CHEBI:49883"/>
    </cofactor>
</comment>
<dbReference type="SUPFAM" id="SSF56821">
    <property type="entry name" value="Prismane protein-like"/>
    <property type="match status" value="1"/>
</dbReference>
<feature type="binding site" evidence="10">
    <location>
        <position position="69"/>
    </location>
    <ligand>
        <name>[4Fe-4S] cluster</name>
        <dbReference type="ChEBI" id="CHEBI:49883"/>
        <label>2</label>
    </ligand>
</feature>
<evidence type="ECO:0000256" key="4">
    <source>
        <dbReference type="ARBA" id="ARBA00022723"/>
    </source>
</evidence>
<evidence type="ECO:0000313" key="12">
    <source>
        <dbReference type="Proteomes" id="UP000033423"/>
    </source>
</evidence>
<dbReference type="InterPro" id="IPR004137">
    <property type="entry name" value="HCP/CODH"/>
</dbReference>
<evidence type="ECO:0000313" key="11">
    <source>
        <dbReference type="EMBL" id="KJU87304.1"/>
    </source>
</evidence>
<keyword evidence="6 9" id="KW-0408">Iron</keyword>
<keyword evidence="5 9" id="KW-0560">Oxidoreductase</keyword>
<feature type="binding site" evidence="10">
    <location>
        <position position="72"/>
    </location>
    <ligand>
        <name>[4Fe-4S] cluster</name>
        <dbReference type="ChEBI" id="CHEBI:49883"/>
        <label>2</label>
    </ligand>
</feature>
<organism evidence="11 12">
    <name type="scientific">Candidatus Magnetobacterium bavaricum</name>
    <dbReference type="NCBI Taxonomy" id="29290"/>
    <lineage>
        <taxon>Bacteria</taxon>
        <taxon>Pseudomonadati</taxon>
        <taxon>Nitrospirota</taxon>
        <taxon>Thermodesulfovibrionia</taxon>
        <taxon>Thermodesulfovibrionales</taxon>
        <taxon>Candidatus Magnetobacteriaceae</taxon>
        <taxon>Candidatus Magnetobacterium</taxon>
    </lineage>
</organism>
<comment type="catalytic activity">
    <reaction evidence="8 9">
        <text>CO + 2 oxidized [2Fe-2S]-[ferredoxin] + H2O = 2 reduced [2Fe-2S]-[ferredoxin] + CO2 + 2 H(+)</text>
        <dbReference type="Rhea" id="RHEA:21040"/>
        <dbReference type="Rhea" id="RHEA-COMP:10000"/>
        <dbReference type="Rhea" id="RHEA-COMP:10001"/>
        <dbReference type="ChEBI" id="CHEBI:15377"/>
        <dbReference type="ChEBI" id="CHEBI:15378"/>
        <dbReference type="ChEBI" id="CHEBI:16526"/>
        <dbReference type="ChEBI" id="CHEBI:17245"/>
        <dbReference type="ChEBI" id="CHEBI:33737"/>
        <dbReference type="ChEBI" id="CHEBI:33738"/>
        <dbReference type="EC" id="1.2.7.4"/>
    </reaction>
</comment>
<dbReference type="GO" id="GO:0050418">
    <property type="term" value="F:hydroxylamine reductase activity"/>
    <property type="evidence" value="ECO:0007669"/>
    <property type="project" value="TreeGrafter"/>
</dbReference>
<sequence>MAKLEIFQREKSFRQKKRTGDPATQHMIDYVEGLGLDCVFTRQKRYEDKLLGVISKSGRCDFGLLGICCRQCLMGPCRIWHKDVDTPLRINAPMQSRGTCGATADTIVARNWLVYHSRGCAAHSTTCKEVAETLLKTARGQTTYELKDTNKLKDVSLKLGINGGASNDVIAQEIALIALSDIMGKPDGLSNKDGMRFANAYLPPKVVARLKELEIMPTSSFEDLADADHQAVIGMMTDPYYFIMQSLKIGVADIIALLMTTEIHDILLGTPTPVATKIGINVLNEKMVNIAVHGHIPTLAEKIIHWSDSREFKDKARLAGADGINIVGVCCTGAEVLQRHKIALAGNNLQEDLLIATGVVDAFLMDVQCSYPSTHNMAHKFHTKIITTMKDARVPDADHIPFRAESADEWAKQVLDLAISNFAKRPNKVHLPPYEPVDAICGFSVEACVGVLSKLDAVNPLKPLIDNIVNGNIYGVCLVASCNTPKLTTDDMYNVLVRELSKHNVLVIATGCAAGSCGRGGMLNTQATARYTGDKLKAVLTAIGQAAGLDQPLPPVWHMGSCVDNSRAVNLASALAVTLGTGFKELPIVVSAAEAVTEKAVSIGSGAVALGFPVHVSVVPPVLGSPMVSKLLTVDLKELTGGFYIVEPDPLIAAKQLLGIITEKRKALNLPVN</sequence>
<evidence type="ECO:0000256" key="6">
    <source>
        <dbReference type="ARBA" id="ARBA00023004"/>
    </source>
</evidence>
<dbReference type="PATRIC" id="fig|29290.4.peg.672"/>
<dbReference type="InterPro" id="IPR016099">
    <property type="entry name" value="Prismane-like_a/b-sand"/>
</dbReference>
<dbReference type="GO" id="GO:0004601">
    <property type="term" value="F:peroxidase activity"/>
    <property type="evidence" value="ECO:0007669"/>
    <property type="project" value="TreeGrafter"/>
</dbReference>
<feature type="binding site" evidence="10">
    <location>
        <position position="512"/>
    </location>
    <ligand>
        <name>[Ni-4Fe-4S] cluster</name>
        <dbReference type="ChEBI" id="CHEBI:47739"/>
    </ligand>
</feature>
<name>A0A0F3GZD0_9BACT</name>
<proteinExistence type="predicted"/>
<dbReference type="InterPro" id="IPR011254">
    <property type="entry name" value="Prismane-like_sf"/>
</dbReference>
<comment type="caution">
    <text evidence="11">The sequence shown here is derived from an EMBL/GenBank/DDBJ whole genome shotgun (WGS) entry which is preliminary data.</text>
</comment>
<feature type="binding site" evidence="10">
    <location>
        <position position="331"/>
    </location>
    <ligand>
        <name>[Ni-4Fe-4S] cluster</name>
        <dbReference type="ChEBI" id="CHEBI:47739"/>
    </ligand>
</feature>
<dbReference type="GO" id="GO:0051539">
    <property type="term" value="F:4 iron, 4 sulfur cluster binding"/>
    <property type="evidence" value="ECO:0007669"/>
    <property type="project" value="UniProtKB-UniRule"/>
</dbReference>
<reference evidence="11 12" key="1">
    <citation type="submission" date="2015-02" db="EMBL/GenBank/DDBJ databases">
        <title>Single-cell genomics of uncultivated deep-branching MTB reveals a conserved set of magnetosome genes.</title>
        <authorList>
            <person name="Kolinko S."/>
            <person name="Richter M."/>
            <person name="Glockner F.O."/>
            <person name="Brachmann A."/>
            <person name="Schuler D."/>
        </authorList>
    </citation>
    <scope>NUCLEOTIDE SEQUENCE [LARGE SCALE GENOMIC DNA]</scope>
    <source>
        <strain evidence="11">TM-1</strain>
    </source>
</reference>
<keyword evidence="2 9" id="KW-0004">4Fe-4S</keyword>
<protein>
    <recommendedName>
        <fullName evidence="9">Carbon monoxide dehydrogenase</fullName>
        <ecNumber evidence="9">1.2.7.4</ecNumber>
    </recommendedName>
</protein>
<evidence type="ECO:0000256" key="8">
    <source>
        <dbReference type="ARBA" id="ARBA00048733"/>
    </source>
</evidence>
<evidence type="ECO:0000256" key="3">
    <source>
        <dbReference type="ARBA" id="ARBA00022596"/>
    </source>
</evidence>
<dbReference type="PIRSF" id="PIRSF005023">
    <property type="entry name" value="CODH"/>
    <property type="match status" value="1"/>
</dbReference>
<evidence type="ECO:0000256" key="1">
    <source>
        <dbReference type="ARBA" id="ARBA00001966"/>
    </source>
</evidence>
<dbReference type="GO" id="GO:0016151">
    <property type="term" value="F:nickel cation binding"/>
    <property type="evidence" value="ECO:0007669"/>
    <property type="project" value="InterPro"/>
</dbReference>
<dbReference type="InterPro" id="IPR010047">
    <property type="entry name" value="CODH"/>
</dbReference>
<feature type="binding site" evidence="10">
    <location>
        <position position="562"/>
    </location>
    <ligand>
        <name>[Ni-4Fe-4S] cluster</name>
        <dbReference type="ChEBI" id="CHEBI:47739"/>
    </ligand>
</feature>
<dbReference type="NCBIfam" id="TIGR01702">
    <property type="entry name" value="CO_DH_cata"/>
    <property type="match status" value="1"/>
</dbReference>
<feature type="binding site" evidence="10">
    <location>
        <position position="60"/>
    </location>
    <ligand>
        <name>[4Fe-4S] cluster</name>
        <dbReference type="ChEBI" id="CHEBI:49883"/>
        <label>1</label>
        <note>ligand shared between dimeric partners</note>
    </ligand>
</feature>
<dbReference type="PANTHER" id="PTHR30109">
    <property type="entry name" value="HYDROXYLAMINE REDUCTASE"/>
    <property type="match status" value="1"/>
</dbReference>
<feature type="binding site" evidence="10">
    <location>
        <position position="100"/>
    </location>
    <ligand>
        <name>[4Fe-4S] cluster</name>
        <dbReference type="ChEBI" id="CHEBI:49883"/>
        <label>2</label>
    </ligand>
</feature>
<keyword evidence="7 9" id="KW-0411">Iron-sulfur</keyword>
<evidence type="ECO:0000256" key="5">
    <source>
        <dbReference type="ARBA" id="ARBA00023002"/>
    </source>
</evidence>
<dbReference type="GO" id="GO:0006091">
    <property type="term" value="P:generation of precursor metabolites and energy"/>
    <property type="evidence" value="ECO:0007669"/>
    <property type="project" value="InterPro"/>
</dbReference>
<dbReference type="EC" id="1.2.7.4" evidence="9"/>
<feature type="binding site" evidence="10">
    <location>
        <position position="68"/>
    </location>
    <ligand>
        <name>[4Fe-4S] cluster</name>
        <dbReference type="ChEBI" id="CHEBI:49883"/>
        <label>1</label>
        <note>ligand shared between dimeric partners</note>
    </ligand>
</feature>
<dbReference type="Pfam" id="PF03063">
    <property type="entry name" value="Prismane"/>
    <property type="match status" value="1"/>
</dbReference>
<dbReference type="InterPro" id="IPR016101">
    <property type="entry name" value="CO_DH_a-bundle"/>
</dbReference>
<feature type="binding site" evidence="10">
    <location>
        <position position="77"/>
    </location>
    <ligand>
        <name>[4Fe-4S] cluster</name>
        <dbReference type="ChEBI" id="CHEBI:49883"/>
        <label>2</label>
    </ligand>
</feature>
<evidence type="ECO:0000256" key="2">
    <source>
        <dbReference type="ARBA" id="ARBA00022485"/>
    </source>
</evidence>